<evidence type="ECO:0000313" key="1">
    <source>
        <dbReference type="EMBL" id="CAG9318465.1"/>
    </source>
</evidence>
<comment type="caution">
    <text evidence="1">The sequence shown here is derived from an EMBL/GenBank/DDBJ whole genome shotgun (WGS) entry which is preliminary data.</text>
</comment>
<sequence length="92" mass="10459">MKPANCNTRQIIFKFCTCYLLYSICLRPINLHSWIGARWPTKILPSCLRSNSLQTLNPQTRATSLLNLRLICLDASPSLKISYLNIYGLSKA</sequence>
<organism evidence="1 2">
    <name type="scientific">Blepharisma stoltei</name>
    <dbReference type="NCBI Taxonomy" id="1481888"/>
    <lineage>
        <taxon>Eukaryota</taxon>
        <taxon>Sar</taxon>
        <taxon>Alveolata</taxon>
        <taxon>Ciliophora</taxon>
        <taxon>Postciliodesmatophora</taxon>
        <taxon>Heterotrichea</taxon>
        <taxon>Heterotrichida</taxon>
        <taxon>Blepharismidae</taxon>
        <taxon>Blepharisma</taxon>
    </lineage>
</organism>
<gene>
    <name evidence="1" type="ORF">BSTOLATCC_MIC20939</name>
</gene>
<dbReference type="EMBL" id="CAJZBQ010000020">
    <property type="protein sequence ID" value="CAG9318465.1"/>
    <property type="molecule type" value="Genomic_DNA"/>
</dbReference>
<dbReference type="Proteomes" id="UP001162131">
    <property type="component" value="Unassembled WGS sequence"/>
</dbReference>
<name>A0AAU9IY90_9CILI</name>
<proteinExistence type="predicted"/>
<protein>
    <submittedName>
        <fullName evidence="1">Uncharacterized protein</fullName>
    </submittedName>
</protein>
<reference evidence="1" key="1">
    <citation type="submission" date="2021-09" db="EMBL/GenBank/DDBJ databases">
        <authorList>
            <consortium name="AG Swart"/>
            <person name="Singh M."/>
            <person name="Singh A."/>
            <person name="Seah K."/>
            <person name="Emmerich C."/>
        </authorList>
    </citation>
    <scope>NUCLEOTIDE SEQUENCE</scope>
    <source>
        <strain evidence="1">ATCC30299</strain>
    </source>
</reference>
<accession>A0AAU9IY90</accession>
<dbReference type="AlphaFoldDB" id="A0AAU9IY90"/>
<evidence type="ECO:0000313" key="2">
    <source>
        <dbReference type="Proteomes" id="UP001162131"/>
    </source>
</evidence>
<keyword evidence="2" id="KW-1185">Reference proteome</keyword>